<dbReference type="EMBL" id="SRHE01000574">
    <property type="protein sequence ID" value="TWW08630.1"/>
    <property type="molecule type" value="Genomic_DNA"/>
</dbReference>
<dbReference type="Proteomes" id="UP000321083">
    <property type="component" value="Unassembled WGS sequence"/>
</dbReference>
<sequence>METVCHNRPHNSFYNCDEPTAVSLASDPRVFLTARTPGCVRPSRNIAESFKGINAAMHIKRLNFEDAILLTQIGW</sequence>
<dbReference type="AlphaFoldDB" id="A0A5C6M1J8"/>
<accession>A0A5C6M1J8</accession>
<proteinExistence type="predicted"/>
<evidence type="ECO:0000313" key="2">
    <source>
        <dbReference type="Proteomes" id="UP000321083"/>
    </source>
</evidence>
<keyword evidence="2" id="KW-1185">Reference proteome</keyword>
<organism evidence="1 2">
    <name type="scientific">Planctomyces bekefii</name>
    <dbReference type="NCBI Taxonomy" id="1653850"/>
    <lineage>
        <taxon>Bacteria</taxon>
        <taxon>Pseudomonadati</taxon>
        <taxon>Planctomycetota</taxon>
        <taxon>Planctomycetia</taxon>
        <taxon>Planctomycetales</taxon>
        <taxon>Planctomycetaceae</taxon>
        <taxon>Planctomyces</taxon>
    </lineage>
</organism>
<protein>
    <submittedName>
        <fullName evidence="1">Uncharacterized protein</fullName>
    </submittedName>
</protein>
<comment type="caution">
    <text evidence="1">The sequence shown here is derived from an EMBL/GenBank/DDBJ whole genome shotgun (WGS) entry which is preliminary data.</text>
</comment>
<reference evidence="1 2" key="1">
    <citation type="submission" date="2019-08" db="EMBL/GenBank/DDBJ databases">
        <title>100 year-old enigma solved: identification of Planctomyces bekefii, the type genus and species of the phylum Planctomycetes.</title>
        <authorList>
            <person name="Svetlana D.N."/>
            <person name="Overmann J."/>
        </authorList>
    </citation>
    <scope>NUCLEOTIDE SEQUENCE [LARGE SCALE GENOMIC DNA]</scope>
    <source>
        <strain evidence="1">Phe10_nw2017</strain>
    </source>
</reference>
<gene>
    <name evidence="1" type="ORF">E3A20_22400</name>
</gene>
<reference evidence="1 2" key="2">
    <citation type="submission" date="2019-08" db="EMBL/GenBank/DDBJ databases">
        <authorList>
            <person name="Henke P."/>
        </authorList>
    </citation>
    <scope>NUCLEOTIDE SEQUENCE [LARGE SCALE GENOMIC DNA]</scope>
    <source>
        <strain evidence="1">Phe10_nw2017</strain>
    </source>
</reference>
<name>A0A5C6M1J8_9PLAN</name>
<evidence type="ECO:0000313" key="1">
    <source>
        <dbReference type="EMBL" id="TWW08630.1"/>
    </source>
</evidence>